<sequence>HNLIIVVLCDYMERKFQSRLVRSDLEDDDNDDDVVENHRTKLNAALARLCRISLNVLTLDSFLPESVRKNDKIASGMLVSAWVNAAKTSLHEVKQALHDKNFKEVSTQDELTHLTYLHDDHCPDLIFFPGQMLQKLEKISIVTKKFLVLQDKSSSVGLHALVSVLGEDDDVVYVNVGSAISAGHLASILYNRGSSVYAFGVTSKKQLKQCSMNLEKLGVRGQGYYLRKINQQIDGCFFLFNK</sequence>
<reference evidence="2" key="3">
    <citation type="submission" date="2015-06" db="UniProtKB">
        <authorList>
            <consortium name="EnsemblMetazoa"/>
        </authorList>
    </citation>
    <scope>IDENTIFICATION</scope>
</reference>
<accession>T1G5G7</accession>
<dbReference type="PANTHER" id="PTHR14663:SF2">
    <property type="entry name" value="METHYLTRANSFERASE NSUN7-RELATED"/>
    <property type="match status" value="1"/>
</dbReference>
<evidence type="ECO:0000313" key="3">
    <source>
        <dbReference type="Proteomes" id="UP000015101"/>
    </source>
</evidence>
<dbReference type="eggNOG" id="KOG2360">
    <property type="taxonomic scope" value="Eukaryota"/>
</dbReference>
<gene>
    <name evidence="2" type="primary">20216314</name>
    <name evidence="1" type="ORF">HELRODRAFT_84266</name>
</gene>
<dbReference type="EnsemblMetazoa" id="HelroT84266">
    <property type="protein sequence ID" value="HelroP84266"/>
    <property type="gene ID" value="HelroG84266"/>
</dbReference>
<dbReference type="STRING" id="6412.T1G5G7"/>
<dbReference type="KEGG" id="hro:HELRODRAFT_84266"/>
<name>T1G5G7_HELRO</name>
<evidence type="ECO:0000313" key="1">
    <source>
        <dbReference type="EMBL" id="ESN99513.1"/>
    </source>
</evidence>
<dbReference type="RefSeq" id="XP_009022267.1">
    <property type="nucleotide sequence ID" value="XM_009024019.1"/>
</dbReference>
<reference evidence="3" key="1">
    <citation type="submission" date="2012-12" db="EMBL/GenBank/DDBJ databases">
        <authorList>
            <person name="Hellsten U."/>
            <person name="Grimwood J."/>
            <person name="Chapman J.A."/>
            <person name="Shapiro H."/>
            <person name="Aerts A."/>
            <person name="Otillar R.P."/>
            <person name="Terry A.Y."/>
            <person name="Boore J.L."/>
            <person name="Simakov O."/>
            <person name="Marletaz F."/>
            <person name="Cho S.-J."/>
            <person name="Edsinger-Gonzales E."/>
            <person name="Havlak P."/>
            <person name="Kuo D.-H."/>
            <person name="Larsson T."/>
            <person name="Lv J."/>
            <person name="Arendt D."/>
            <person name="Savage R."/>
            <person name="Osoegawa K."/>
            <person name="de Jong P."/>
            <person name="Lindberg D.R."/>
            <person name="Seaver E.C."/>
            <person name="Weisblat D.A."/>
            <person name="Putnam N.H."/>
            <person name="Grigoriev I.V."/>
            <person name="Rokhsar D.S."/>
        </authorList>
    </citation>
    <scope>NUCLEOTIDE SEQUENCE</scope>
</reference>
<dbReference type="EMBL" id="AMQM01005804">
    <property type="status" value="NOT_ANNOTATED_CDS"/>
    <property type="molecule type" value="Genomic_DNA"/>
</dbReference>
<reference evidence="1 3" key="2">
    <citation type="journal article" date="2013" name="Nature">
        <title>Insights into bilaterian evolution from three spiralian genomes.</title>
        <authorList>
            <person name="Simakov O."/>
            <person name="Marletaz F."/>
            <person name="Cho S.J."/>
            <person name="Edsinger-Gonzales E."/>
            <person name="Havlak P."/>
            <person name="Hellsten U."/>
            <person name="Kuo D.H."/>
            <person name="Larsson T."/>
            <person name="Lv J."/>
            <person name="Arendt D."/>
            <person name="Savage R."/>
            <person name="Osoegawa K."/>
            <person name="de Jong P."/>
            <person name="Grimwood J."/>
            <person name="Chapman J.A."/>
            <person name="Shapiro H."/>
            <person name="Aerts A."/>
            <person name="Otillar R.P."/>
            <person name="Terry A.Y."/>
            <person name="Boore J.L."/>
            <person name="Grigoriev I.V."/>
            <person name="Lindberg D.R."/>
            <person name="Seaver E.C."/>
            <person name="Weisblat D.A."/>
            <person name="Putnam N.H."/>
            <person name="Rokhsar D.S."/>
        </authorList>
    </citation>
    <scope>NUCLEOTIDE SEQUENCE</scope>
</reference>
<keyword evidence="3" id="KW-1185">Reference proteome</keyword>
<dbReference type="EMBL" id="KB097106">
    <property type="protein sequence ID" value="ESN99513.1"/>
    <property type="molecule type" value="Genomic_DNA"/>
</dbReference>
<dbReference type="OrthoDB" id="6817893at2759"/>
<dbReference type="HOGENOM" id="CLU_1149641_0_0_1"/>
<proteinExistence type="predicted"/>
<evidence type="ECO:0000313" key="2">
    <source>
        <dbReference type="EnsemblMetazoa" id="HelroP84266"/>
    </source>
</evidence>
<evidence type="ECO:0008006" key="4">
    <source>
        <dbReference type="Google" id="ProtNLM"/>
    </source>
</evidence>
<dbReference type="InterPro" id="IPR042620">
    <property type="entry name" value="NSUN7"/>
</dbReference>
<dbReference type="CTD" id="20216314"/>
<dbReference type="Proteomes" id="UP000015101">
    <property type="component" value="Unassembled WGS sequence"/>
</dbReference>
<dbReference type="Gene3D" id="3.30.70.1170">
    <property type="entry name" value="Sun protein, domain 3"/>
    <property type="match status" value="1"/>
</dbReference>
<dbReference type="PANTHER" id="PTHR14663">
    <property type="entry name" value="METHYLTRANSFERASE NSUN7-RELATED"/>
    <property type="match status" value="1"/>
</dbReference>
<dbReference type="GeneID" id="20216314"/>
<protein>
    <recommendedName>
        <fullName evidence="4">SAM-dependent MTase RsmB/NOP-type domain-containing protein</fullName>
    </recommendedName>
</protein>
<dbReference type="InParanoid" id="T1G5G7"/>
<organism evidence="2 3">
    <name type="scientific">Helobdella robusta</name>
    <name type="common">Californian leech</name>
    <dbReference type="NCBI Taxonomy" id="6412"/>
    <lineage>
        <taxon>Eukaryota</taxon>
        <taxon>Metazoa</taxon>
        <taxon>Spiralia</taxon>
        <taxon>Lophotrochozoa</taxon>
        <taxon>Annelida</taxon>
        <taxon>Clitellata</taxon>
        <taxon>Hirudinea</taxon>
        <taxon>Rhynchobdellida</taxon>
        <taxon>Glossiphoniidae</taxon>
        <taxon>Helobdella</taxon>
    </lineage>
</organism>
<dbReference type="AlphaFoldDB" id="T1G5G7"/>